<keyword evidence="6 8" id="KW-1133">Transmembrane helix</keyword>
<keyword evidence="3" id="KW-0813">Transport</keyword>
<dbReference type="PANTHER" id="PTHR30330:SF1">
    <property type="entry name" value="AMINO-ACID CARRIER PROTEIN ALST"/>
    <property type="match status" value="1"/>
</dbReference>
<evidence type="ECO:0000256" key="5">
    <source>
        <dbReference type="ARBA" id="ARBA00022692"/>
    </source>
</evidence>
<keyword evidence="5 8" id="KW-0812">Transmembrane</keyword>
<feature type="transmembrane region" description="Helical" evidence="8">
    <location>
        <begin position="80"/>
        <end position="99"/>
    </location>
</feature>
<evidence type="ECO:0000313" key="10">
    <source>
        <dbReference type="Proteomes" id="UP000269208"/>
    </source>
</evidence>
<proteinExistence type="inferred from homology"/>
<dbReference type="PANTHER" id="PTHR30330">
    <property type="entry name" value="AGSS FAMILY TRANSPORTER, SODIUM-ALANINE"/>
    <property type="match status" value="1"/>
</dbReference>
<evidence type="ECO:0000256" key="7">
    <source>
        <dbReference type="ARBA" id="ARBA00023136"/>
    </source>
</evidence>
<feature type="transmembrane region" description="Helical" evidence="8">
    <location>
        <begin position="147"/>
        <end position="169"/>
    </location>
</feature>
<feature type="transmembrane region" description="Helical" evidence="8">
    <location>
        <begin position="120"/>
        <end position="141"/>
    </location>
</feature>
<dbReference type="Proteomes" id="UP000269208">
    <property type="component" value="Chromosome"/>
</dbReference>
<reference evidence="9 10" key="1">
    <citation type="submission" date="2018-12" db="EMBL/GenBank/DDBJ databases">
        <authorList>
            <consortium name="Pathogen Informatics"/>
        </authorList>
    </citation>
    <scope>NUCLEOTIDE SEQUENCE [LARGE SCALE GENOMIC DNA]</scope>
    <source>
        <strain evidence="9 10">NCTC6754</strain>
    </source>
</reference>
<evidence type="ECO:0000256" key="1">
    <source>
        <dbReference type="ARBA" id="ARBA00004651"/>
    </source>
</evidence>
<organism evidence="9 10">
    <name type="scientific">Salmonella enterica I</name>
    <dbReference type="NCBI Taxonomy" id="59201"/>
    <lineage>
        <taxon>Bacteria</taxon>
        <taxon>Pseudomonadati</taxon>
        <taxon>Pseudomonadota</taxon>
        <taxon>Gammaproteobacteria</taxon>
        <taxon>Enterobacterales</taxon>
        <taxon>Enterobacteriaceae</taxon>
        <taxon>Salmonella</taxon>
    </lineage>
</organism>
<evidence type="ECO:0000313" key="9">
    <source>
        <dbReference type="EMBL" id="VEB50777.1"/>
    </source>
</evidence>
<dbReference type="AlphaFoldDB" id="A0A3S4HNE9"/>
<comment type="subcellular location">
    <subcellularLocation>
        <location evidence="1">Cell membrane</location>
        <topology evidence="1">Multi-pass membrane protein</topology>
    </subcellularLocation>
</comment>
<accession>A0A3S4HNE9</accession>
<evidence type="ECO:0000256" key="2">
    <source>
        <dbReference type="ARBA" id="ARBA00009261"/>
    </source>
</evidence>
<evidence type="ECO:0000256" key="3">
    <source>
        <dbReference type="ARBA" id="ARBA00022448"/>
    </source>
</evidence>
<dbReference type="GO" id="GO:0005283">
    <property type="term" value="F:amino acid:sodium symporter activity"/>
    <property type="evidence" value="ECO:0007669"/>
    <property type="project" value="InterPro"/>
</dbReference>
<dbReference type="InterPro" id="IPR001463">
    <property type="entry name" value="Na/Ala_symport"/>
</dbReference>
<dbReference type="Pfam" id="PF01235">
    <property type="entry name" value="Na_Ala_symp"/>
    <property type="match status" value="1"/>
</dbReference>
<feature type="transmembrane region" description="Helical" evidence="8">
    <location>
        <begin position="40"/>
        <end position="60"/>
    </location>
</feature>
<protein>
    <submittedName>
        <fullName evidence="9">Amino-acid carrier protein AlsT</fullName>
    </submittedName>
</protein>
<gene>
    <name evidence="9" type="primary">SBOV46931</name>
    <name evidence="9" type="ORF">NCTC6754_00461</name>
</gene>
<evidence type="ECO:0000256" key="6">
    <source>
        <dbReference type="ARBA" id="ARBA00022989"/>
    </source>
</evidence>
<sequence>MFSNEAGMGSTPNAAAAATSYPPHPVAQGIVQMIGVFSDTIIICTASAMIILLAGNHASHSSTEGIQLLQHAMVSLTGEWGASFVALIVILFAFSSIVANYIYAENNLFFLRLHNAKAIWLLRLATLGMVIAGTLISFPLIWQLADMIMACMAITNLTAIFVALTGGVYPRQRLSATTETGRKTAVRSAALPGYRTTTGARYLGCGIARLSRQSQPSVNSAAFFLLKSQKIPCKDWIC</sequence>
<keyword evidence="4" id="KW-1003">Cell membrane</keyword>
<keyword evidence="7 8" id="KW-0472">Membrane</keyword>
<dbReference type="EMBL" id="LR134190">
    <property type="protein sequence ID" value="VEB50777.1"/>
    <property type="molecule type" value="Genomic_DNA"/>
</dbReference>
<dbReference type="GO" id="GO:0005886">
    <property type="term" value="C:plasma membrane"/>
    <property type="evidence" value="ECO:0007669"/>
    <property type="project" value="UniProtKB-SubCell"/>
</dbReference>
<dbReference type="PRINTS" id="PR00175">
    <property type="entry name" value="NAALASMPORT"/>
</dbReference>
<name>A0A3S4HNE9_SALET</name>
<evidence type="ECO:0000256" key="4">
    <source>
        <dbReference type="ARBA" id="ARBA00022475"/>
    </source>
</evidence>
<evidence type="ECO:0000256" key="8">
    <source>
        <dbReference type="SAM" id="Phobius"/>
    </source>
</evidence>
<comment type="similarity">
    <text evidence="2">Belongs to the alanine or glycine:cation symporter (AGCS) (TC 2.A.25) family.</text>
</comment>